<gene>
    <name evidence="3" type="ORF">SISNIDRAFT_474557</name>
</gene>
<dbReference type="InterPro" id="IPR036047">
    <property type="entry name" value="F-box-like_dom_sf"/>
</dbReference>
<name>A0A164UAI6_9AGAM</name>
<feature type="domain" description="F-box" evidence="2">
    <location>
        <begin position="36"/>
        <end position="82"/>
    </location>
</feature>
<keyword evidence="4" id="KW-1185">Reference proteome</keyword>
<feature type="region of interest" description="Disordered" evidence="1">
    <location>
        <begin position="545"/>
        <end position="564"/>
    </location>
</feature>
<evidence type="ECO:0000313" key="4">
    <source>
        <dbReference type="Proteomes" id="UP000076722"/>
    </source>
</evidence>
<sequence length="915" mass="102248">MDKWTTLEPVKLYNSATTTGARFLSRNLPSKVTPQRTLVGRLPDDLHAIILAYIPVPDIPAYSRTCRALSNLVRDGNHWQVRWDSLSIVTLGLGGVLDEIEARQRTLVSASRAAAPATIIVDDEDDFGDFSTGQISNRDMDFGDFVGFTATPAVSTFPSTSLPIAPTSSRAQFIRAHTLLKSILPSIQVSPHLILSTLFPPPLIPLQRQSQVLRALLQFLSPAVEPLRNWKPLRYNLRAAIDRFEASLLTAFDNADSKKNVEGMKEVAWASWEVWHDEREGEEWELGKVWAEKREVFYESGHWNPLKNFTSKNELEFNAMDEFMAYIMNSIREDGDIVVRVFPPPSGVLLAFSTRLANEVVSEYIISLLTRAREISNLVFLQATAASFVQAWKMVDSIMETDAGTKSVTTTQAEDVVYRMFETNMDEYLDEEIESLRLALDAICRDWEAKQKADASANATSGTQFLSSQNPAQVKRNVLASFTNVLLMPVTIVPRVGAFVATSGTAAANSIAMLNPQRWTGASRPQSSQINLASNSETTANLSVEDGSKTASAVPSPSQSSVNISATASSTKLGSTSSSVGFERLQLLLSLDVSLEIIHAARESLKRAETFQGYPGRYGHRVRETIEELFILMLQTLSERHILSGFSIATEQMRTYKPAEHEETASVAPLMQFFELVHIGDTIQSMIQVFFDKEMAPHIDRTDFLNGVVREKKHFENILDESVAKGLNAGTEVLMNQVEHIIWTRTEPREYYPQEGAHMELGPTKGCTEAITCLEKHCKLLKGSTNKEVLEVFYQEVGIRLHGILQKHLKRQIISLEGGFQVIADLNAYHAFIASLKVPAITSDFANLKMLGHVYIVSDAKDLAQIVRDVARYGGSFRPEDIYEFIQRRSDWKKIEKTVDKTMYNLSFKEDCIIS</sequence>
<dbReference type="InterPro" id="IPR048627">
    <property type="entry name" value="Sec10_HB"/>
</dbReference>
<dbReference type="GO" id="GO:0006893">
    <property type="term" value="P:Golgi to plasma membrane transport"/>
    <property type="evidence" value="ECO:0007669"/>
    <property type="project" value="TreeGrafter"/>
</dbReference>
<evidence type="ECO:0000313" key="3">
    <source>
        <dbReference type="EMBL" id="KZS93058.1"/>
    </source>
</evidence>
<dbReference type="AlphaFoldDB" id="A0A164UAI6"/>
<dbReference type="SUPFAM" id="SSF81383">
    <property type="entry name" value="F-box domain"/>
    <property type="match status" value="1"/>
</dbReference>
<dbReference type="Pfam" id="PF07393">
    <property type="entry name" value="Sec10_HB"/>
    <property type="match status" value="1"/>
</dbReference>
<evidence type="ECO:0000259" key="2">
    <source>
        <dbReference type="PROSITE" id="PS50181"/>
    </source>
</evidence>
<dbReference type="PANTHER" id="PTHR12100:SF1">
    <property type="entry name" value="RECYCLIN-1"/>
    <property type="match status" value="1"/>
</dbReference>
<dbReference type="PROSITE" id="PS50181">
    <property type="entry name" value="FBOX"/>
    <property type="match status" value="1"/>
</dbReference>
<dbReference type="PANTHER" id="PTHR12100">
    <property type="entry name" value="SEC10"/>
    <property type="match status" value="1"/>
</dbReference>
<dbReference type="GO" id="GO:0000145">
    <property type="term" value="C:exocyst"/>
    <property type="evidence" value="ECO:0007669"/>
    <property type="project" value="TreeGrafter"/>
</dbReference>
<organism evidence="3 4">
    <name type="scientific">Sistotremastrum niveocremeum HHB9708</name>
    <dbReference type="NCBI Taxonomy" id="1314777"/>
    <lineage>
        <taxon>Eukaryota</taxon>
        <taxon>Fungi</taxon>
        <taxon>Dikarya</taxon>
        <taxon>Basidiomycota</taxon>
        <taxon>Agaricomycotina</taxon>
        <taxon>Agaricomycetes</taxon>
        <taxon>Sistotremastrales</taxon>
        <taxon>Sistotremastraceae</taxon>
        <taxon>Sertulicium</taxon>
        <taxon>Sertulicium niveocremeum</taxon>
    </lineage>
</organism>
<dbReference type="EMBL" id="KV419408">
    <property type="protein sequence ID" value="KZS93058.1"/>
    <property type="molecule type" value="Genomic_DNA"/>
</dbReference>
<dbReference type="Proteomes" id="UP000076722">
    <property type="component" value="Unassembled WGS sequence"/>
</dbReference>
<dbReference type="GO" id="GO:0006887">
    <property type="term" value="P:exocytosis"/>
    <property type="evidence" value="ECO:0007669"/>
    <property type="project" value="TreeGrafter"/>
</dbReference>
<dbReference type="STRING" id="1314777.A0A164UAI6"/>
<proteinExistence type="predicted"/>
<dbReference type="OrthoDB" id="5554140at2759"/>
<reference evidence="3 4" key="1">
    <citation type="journal article" date="2016" name="Mol. Biol. Evol.">
        <title>Comparative Genomics of Early-Diverging Mushroom-Forming Fungi Provides Insights into the Origins of Lignocellulose Decay Capabilities.</title>
        <authorList>
            <person name="Nagy L.G."/>
            <person name="Riley R."/>
            <person name="Tritt A."/>
            <person name="Adam C."/>
            <person name="Daum C."/>
            <person name="Floudas D."/>
            <person name="Sun H."/>
            <person name="Yadav J.S."/>
            <person name="Pangilinan J."/>
            <person name="Larsson K.H."/>
            <person name="Matsuura K."/>
            <person name="Barry K."/>
            <person name="Labutti K."/>
            <person name="Kuo R."/>
            <person name="Ohm R.A."/>
            <person name="Bhattacharya S.S."/>
            <person name="Shirouzu T."/>
            <person name="Yoshinaga Y."/>
            <person name="Martin F.M."/>
            <person name="Grigoriev I.V."/>
            <person name="Hibbett D.S."/>
        </authorList>
    </citation>
    <scope>NUCLEOTIDE SEQUENCE [LARGE SCALE GENOMIC DNA]</scope>
    <source>
        <strain evidence="3 4">HHB9708</strain>
    </source>
</reference>
<feature type="compositionally biased region" description="Low complexity" evidence="1">
    <location>
        <begin position="551"/>
        <end position="564"/>
    </location>
</feature>
<dbReference type="Pfam" id="PF00646">
    <property type="entry name" value="F-box"/>
    <property type="match status" value="1"/>
</dbReference>
<dbReference type="InterPro" id="IPR009976">
    <property type="entry name" value="Sec10-like"/>
</dbReference>
<accession>A0A164UAI6</accession>
<protein>
    <recommendedName>
        <fullName evidence="2">F-box domain-containing protein</fullName>
    </recommendedName>
</protein>
<dbReference type="InterPro" id="IPR001810">
    <property type="entry name" value="F-box_dom"/>
</dbReference>
<evidence type="ECO:0000256" key="1">
    <source>
        <dbReference type="SAM" id="MobiDB-lite"/>
    </source>
</evidence>